<dbReference type="EMBL" id="VIWU01000001">
    <property type="protein sequence ID" value="TWF77074.1"/>
    <property type="molecule type" value="Genomic_DNA"/>
</dbReference>
<feature type="region of interest" description="Disordered" evidence="1">
    <location>
        <begin position="276"/>
        <end position="299"/>
    </location>
</feature>
<proteinExistence type="predicted"/>
<evidence type="ECO:0000256" key="1">
    <source>
        <dbReference type="SAM" id="MobiDB-lite"/>
    </source>
</evidence>
<comment type="caution">
    <text evidence="3">The sequence shown here is derived from an EMBL/GenBank/DDBJ whole genome shotgun (WGS) entry which is preliminary data.</text>
</comment>
<dbReference type="AlphaFoldDB" id="A0A561SQD4"/>
<name>A0A561SQD4_9PSEU</name>
<evidence type="ECO:0000256" key="2">
    <source>
        <dbReference type="SAM" id="SignalP"/>
    </source>
</evidence>
<dbReference type="RefSeq" id="WP_147256316.1">
    <property type="nucleotide sequence ID" value="NZ_VIWU01000001.1"/>
</dbReference>
<dbReference type="InterPro" id="IPR029046">
    <property type="entry name" value="LolA/LolB/LppX"/>
</dbReference>
<protein>
    <recommendedName>
        <fullName evidence="5">Sporulation and spore germination protein</fullName>
    </recommendedName>
</protein>
<reference evidence="3 4" key="1">
    <citation type="submission" date="2019-06" db="EMBL/GenBank/DDBJ databases">
        <title>Sequencing the genomes of 1000 actinobacteria strains.</title>
        <authorList>
            <person name="Klenk H.-P."/>
        </authorList>
    </citation>
    <scope>NUCLEOTIDE SEQUENCE [LARGE SCALE GENOMIC DNA]</scope>
    <source>
        <strain evidence="3 4">DSM 45671</strain>
    </source>
</reference>
<dbReference type="OrthoDB" id="4350193at2"/>
<feature type="chain" id="PRO_5038555026" description="Sporulation and spore germination protein" evidence="2">
    <location>
        <begin position="28"/>
        <end position="299"/>
    </location>
</feature>
<dbReference type="SUPFAM" id="SSF89392">
    <property type="entry name" value="Prokaryotic lipoproteins and lipoprotein localization factors"/>
    <property type="match status" value="1"/>
</dbReference>
<evidence type="ECO:0008006" key="5">
    <source>
        <dbReference type="Google" id="ProtNLM"/>
    </source>
</evidence>
<dbReference type="Proteomes" id="UP000321261">
    <property type="component" value="Unassembled WGS sequence"/>
</dbReference>
<sequence>MTITIVRRNRAVLAGCVAGIALLTACGGGGGPAGSGPLAAKPAAEVAREAPDVTRAAGSSRYAVEMTYSTTGSPMGDSSWTASGTGTYDYARQIGEGRMTTKDAQFPVPPQETVFRNNVLYQRDVGATRWQKFDFSQLVNTPIGQHDPSQQLDLLRGVSDDVREVATTQVRGAQVRQYAITIDPPRLAGASGVVVDGGLVQAALQAAGPMPGQVFVDSDGRVRRLEVSIESNGADLAASPEMSQMFGDNPQLQEMLRNRRTTSSVSIEYFDFGVPVTAQEPDPSQADTGPAVPGLPGGN</sequence>
<organism evidence="3 4">
    <name type="scientific">Pseudonocardia hierapolitana</name>
    <dbReference type="NCBI Taxonomy" id="1128676"/>
    <lineage>
        <taxon>Bacteria</taxon>
        <taxon>Bacillati</taxon>
        <taxon>Actinomycetota</taxon>
        <taxon>Actinomycetes</taxon>
        <taxon>Pseudonocardiales</taxon>
        <taxon>Pseudonocardiaceae</taxon>
        <taxon>Pseudonocardia</taxon>
    </lineage>
</organism>
<evidence type="ECO:0000313" key="4">
    <source>
        <dbReference type="Proteomes" id="UP000321261"/>
    </source>
</evidence>
<feature type="signal peptide" evidence="2">
    <location>
        <begin position="1"/>
        <end position="27"/>
    </location>
</feature>
<keyword evidence="4" id="KW-1185">Reference proteome</keyword>
<dbReference type="Gene3D" id="2.50.20.20">
    <property type="match status" value="1"/>
</dbReference>
<evidence type="ECO:0000313" key="3">
    <source>
        <dbReference type="EMBL" id="TWF77074.1"/>
    </source>
</evidence>
<accession>A0A561SQD4</accession>
<dbReference type="PROSITE" id="PS51257">
    <property type="entry name" value="PROKAR_LIPOPROTEIN"/>
    <property type="match status" value="1"/>
</dbReference>
<gene>
    <name evidence="3" type="ORF">FHX44_112976</name>
</gene>
<keyword evidence="2" id="KW-0732">Signal</keyword>